<keyword evidence="4" id="KW-1185">Reference proteome</keyword>
<dbReference type="AlphaFoldDB" id="A0A1S8AWD9"/>
<gene>
    <name evidence="3" type="ORF">A6E15_06450</name>
</gene>
<proteinExistence type="predicted"/>
<dbReference type="EMBL" id="LWLN01000001">
    <property type="protein sequence ID" value="OLZ40654.1"/>
    <property type="molecule type" value="Genomic_DNA"/>
</dbReference>
<sequence length="265" mass="28448">MSDRTDAAVETLEFVTRSPSRVRILERLDAEGTVSRDALSAEVGVVRTTLSRSLSALVDRGLVRERGNRYEITAAGSLVAEGVAAALERTDAAVRLRPVLERLDEEWLGVDPARLIDATVVEATTANPYAPVTRHAATLAEADRVRAVLPATGVEPLEASREAIADGAVFEVLLAEPVAESVRADPALTDAFATILDEPSVSVGIVDESVPFYLGVVDRTVQFGVHDDSGLPTALLESTDDRVRERALERFDALKRDATSFALES</sequence>
<dbReference type="InterPro" id="IPR036390">
    <property type="entry name" value="WH_DNA-bd_sf"/>
</dbReference>
<evidence type="ECO:0000313" key="3">
    <source>
        <dbReference type="EMBL" id="OLZ40654.1"/>
    </source>
</evidence>
<organism evidence="3 4">
    <name type="scientific">Natrinema saccharevitans</name>
    <dbReference type="NCBI Taxonomy" id="301967"/>
    <lineage>
        <taxon>Archaea</taxon>
        <taxon>Methanobacteriati</taxon>
        <taxon>Methanobacteriota</taxon>
        <taxon>Stenosarchaea group</taxon>
        <taxon>Halobacteria</taxon>
        <taxon>Halobacteriales</taxon>
        <taxon>Natrialbaceae</taxon>
        <taxon>Natrinema</taxon>
    </lineage>
</organism>
<dbReference type="RefSeq" id="WP_076144880.1">
    <property type="nucleotide sequence ID" value="NZ_LWLN01000001.1"/>
</dbReference>
<evidence type="ECO:0000259" key="1">
    <source>
        <dbReference type="Pfam" id="PF08350"/>
    </source>
</evidence>
<dbReference type="InterPro" id="IPR057527">
    <property type="entry name" value="HVO_A0261-like_N"/>
</dbReference>
<dbReference type="InterPro" id="IPR036388">
    <property type="entry name" value="WH-like_DNA-bd_sf"/>
</dbReference>
<dbReference type="InterPro" id="IPR013561">
    <property type="entry name" value="FilR1_middle_dom"/>
</dbReference>
<dbReference type="Proteomes" id="UP000189370">
    <property type="component" value="Unassembled WGS sequence"/>
</dbReference>
<dbReference type="Pfam" id="PF25213">
    <property type="entry name" value="HVO_A0261_N"/>
    <property type="match status" value="1"/>
</dbReference>
<name>A0A1S8AWD9_9EURY</name>
<dbReference type="InterPro" id="IPR011991">
    <property type="entry name" value="ArsR-like_HTH"/>
</dbReference>
<evidence type="ECO:0000259" key="2">
    <source>
        <dbReference type="Pfam" id="PF25213"/>
    </source>
</evidence>
<dbReference type="SUPFAM" id="SSF46785">
    <property type="entry name" value="Winged helix' DNA-binding domain"/>
    <property type="match status" value="1"/>
</dbReference>
<dbReference type="Pfam" id="PF08350">
    <property type="entry name" value="FilR1_middle"/>
    <property type="match status" value="1"/>
</dbReference>
<dbReference type="Gene3D" id="1.10.10.10">
    <property type="entry name" value="Winged helix-like DNA-binding domain superfamily/Winged helix DNA-binding domain"/>
    <property type="match status" value="1"/>
</dbReference>
<dbReference type="OrthoDB" id="330490at2157"/>
<protein>
    <recommendedName>
        <fullName evidence="5">Transcriptional regulator</fullName>
    </recommendedName>
</protein>
<comment type="caution">
    <text evidence="3">The sequence shown here is derived from an EMBL/GenBank/DDBJ whole genome shotgun (WGS) entry which is preliminary data.</text>
</comment>
<evidence type="ECO:0008006" key="5">
    <source>
        <dbReference type="Google" id="ProtNLM"/>
    </source>
</evidence>
<evidence type="ECO:0000313" key="4">
    <source>
        <dbReference type="Proteomes" id="UP000189370"/>
    </source>
</evidence>
<reference evidence="4" key="1">
    <citation type="submission" date="2016-04" db="EMBL/GenBank/DDBJ databases">
        <authorList>
            <person name="Chen S.-C."/>
            <person name="Lai M.-C."/>
        </authorList>
    </citation>
    <scope>NUCLEOTIDE SEQUENCE [LARGE SCALE GENOMIC DNA]</scope>
    <source>
        <strain evidence="4">AB14</strain>
    </source>
</reference>
<dbReference type="CDD" id="cd00090">
    <property type="entry name" value="HTH_ARSR"/>
    <property type="match status" value="1"/>
</dbReference>
<feature type="domain" description="HVO-A0261-like N-terminal" evidence="2">
    <location>
        <begin position="10"/>
        <end position="94"/>
    </location>
</feature>
<accession>A0A1S8AWD9</accession>
<feature type="domain" description="Methanogenesis regulatory protein FilR1 middle" evidence="1">
    <location>
        <begin position="128"/>
        <end position="256"/>
    </location>
</feature>